<dbReference type="SUPFAM" id="SSF46785">
    <property type="entry name" value="Winged helix' DNA-binding domain"/>
    <property type="match status" value="1"/>
</dbReference>
<dbReference type="PhylomeDB" id="Q8TPN8"/>
<dbReference type="InParanoid" id="Q8TPN8"/>
<feature type="domain" description="Fido" evidence="1">
    <location>
        <begin position="218"/>
        <end position="372"/>
    </location>
</feature>
<accession>Q8TPN8</accession>
<dbReference type="InterPro" id="IPR003812">
    <property type="entry name" value="Fido"/>
</dbReference>
<evidence type="ECO:0000313" key="3">
    <source>
        <dbReference type="Proteomes" id="UP000002487"/>
    </source>
</evidence>
<dbReference type="EMBL" id="AE010299">
    <property type="protein sequence ID" value="AAM05273.1"/>
    <property type="molecule type" value="Genomic_DNA"/>
</dbReference>
<organism evidence="2 3">
    <name type="scientific">Methanosarcina acetivorans (strain ATCC 35395 / DSM 2834 / JCM 12185 / C2A)</name>
    <dbReference type="NCBI Taxonomy" id="188937"/>
    <lineage>
        <taxon>Archaea</taxon>
        <taxon>Methanobacteriati</taxon>
        <taxon>Methanobacteriota</taxon>
        <taxon>Stenosarchaea group</taxon>
        <taxon>Methanomicrobia</taxon>
        <taxon>Methanosarcinales</taxon>
        <taxon>Methanosarcinaceae</taxon>
        <taxon>Methanosarcina</taxon>
    </lineage>
</organism>
<keyword evidence="3" id="KW-1185">Reference proteome</keyword>
<dbReference type="InterPro" id="IPR036390">
    <property type="entry name" value="WH_DNA-bd_sf"/>
</dbReference>
<protein>
    <recommendedName>
        <fullName evidence="1">Fido domain-containing protein</fullName>
    </recommendedName>
</protein>
<dbReference type="Gene3D" id="1.10.3290.10">
    <property type="entry name" value="Fido-like domain"/>
    <property type="match status" value="1"/>
</dbReference>
<gene>
    <name evidence="2" type="ordered locus">MA_1868</name>
</gene>
<dbReference type="InterPro" id="IPR036597">
    <property type="entry name" value="Fido-like_dom_sf"/>
</dbReference>
<dbReference type="KEGG" id="mac:MA_1868"/>
<proteinExistence type="predicted"/>
<dbReference type="EnsemblBacteria" id="AAM05273">
    <property type="protein sequence ID" value="AAM05273"/>
    <property type="gene ID" value="MA_1868"/>
</dbReference>
<dbReference type="Pfam" id="PF02661">
    <property type="entry name" value="Fic"/>
    <property type="match status" value="1"/>
</dbReference>
<dbReference type="Proteomes" id="UP000002487">
    <property type="component" value="Chromosome"/>
</dbReference>
<name>Q8TPN8_METAC</name>
<dbReference type="HOGENOM" id="CLU_038572_0_0_2"/>
<evidence type="ECO:0000259" key="1">
    <source>
        <dbReference type="PROSITE" id="PS51459"/>
    </source>
</evidence>
<sequence>MQIWRSIIWNYQYLSKSIKLIEKNIGNKLSISIKINQIDRNGNMKLPKVPEFSKEALEEAEKFRHDDQIADLVNEYNERYLHWEELKHRKLPLDPVIVWNLMKLSRELKAKSLKFGDWVFKYNLIDEFHERLHILDKSAAGNLLSSLDALQDNRRKYIISSLMEEAIASSQIEGAATTREIAKKMLQENRKPKNKDEKMIVNNYDTVKHIVDIKNEAFTPERILEIHRMITGGTLEQPQYEGNFRESNEIAVYSHDGTLLHKPVEYTEVPKLVKELCDFAKSKDEDFIHPVIKGIIIHFLVGYIHPFNDGNGRTARALFYWYLIKNDYWLFEYMAVSRVINNSKKQYRNAYIYTESDRTPNDSGDLTYFIKYNLDCIQKALDDTLEYLERKQKEQAQTLKIITESGNLTLRQAEILKQFLKQPEKPVTIKEIVTIYSVAYATARSDLFRLAELGYVEKRKAGKEFIFVCKRAY</sequence>
<dbReference type="STRING" id="188937.MA_1868"/>
<reference evidence="2 3" key="1">
    <citation type="journal article" date="2002" name="Genome Res.">
        <title>The genome of Methanosarcina acetivorans reveals extensive metabolic and physiological diversity.</title>
        <authorList>
            <person name="Galagan J.E."/>
            <person name="Nusbaum C."/>
            <person name="Roy A."/>
            <person name="Endrizzi M.G."/>
            <person name="Macdonald P."/>
            <person name="FitzHugh W."/>
            <person name="Calvo S."/>
            <person name="Engels R."/>
            <person name="Smirnov S."/>
            <person name="Atnoor D."/>
            <person name="Brown A."/>
            <person name="Allen N."/>
            <person name="Naylor J."/>
            <person name="Stange-Thomann N."/>
            <person name="DeArellano K."/>
            <person name="Johnson R."/>
            <person name="Linton L."/>
            <person name="McEwan P."/>
            <person name="McKernan K."/>
            <person name="Talamas J."/>
            <person name="Tirrell A."/>
            <person name="Ye W."/>
            <person name="Zimmer A."/>
            <person name="Barber R.D."/>
            <person name="Cann I."/>
            <person name="Graham D.E."/>
            <person name="Grahame D.A."/>
            <person name="Guss A."/>
            <person name="Hedderich R."/>
            <person name="Ingram-Smith C."/>
            <person name="Kuettner C.H."/>
            <person name="Krzycki J.A."/>
            <person name="Leigh J.A."/>
            <person name="Li W."/>
            <person name="Liu J."/>
            <person name="Mukhopadhyay B."/>
            <person name="Reeve J.N."/>
            <person name="Smith K."/>
            <person name="Springer T.A."/>
            <person name="Umayam L.A."/>
            <person name="White O."/>
            <person name="White R.H."/>
            <person name="de Macario E.C."/>
            <person name="Ferry J.G."/>
            <person name="Jarrell K.F."/>
            <person name="Jing H."/>
            <person name="Macario A.J.L."/>
            <person name="Paulsen I."/>
            <person name="Pritchett M."/>
            <person name="Sowers K.R."/>
            <person name="Swanson R.V."/>
            <person name="Zinder S.H."/>
            <person name="Lander E."/>
            <person name="Metcalf W.W."/>
            <person name="Birren B."/>
        </authorList>
    </citation>
    <scope>NUCLEOTIDE SEQUENCE [LARGE SCALE GENOMIC DNA]</scope>
    <source>
        <strain evidence="3">ATCC 35395 / DSM 2834 / JCM 12185 / C2A</strain>
    </source>
</reference>
<evidence type="ECO:0000313" key="2">
    <source>
        <dbReference type="EMBL" id="AAM05273.1"/>
    </source>
</evidence>
<dbReference type="SUPFAM" id="SSF140931">
    <property type="entry name" value="Fic-like"/>
    <property type="match status" value="1"/>
</dbReference>
<dbReference type="PANTHER" id="PTHR13504">
    <property type="entry name" value="FIDO DOMAIN-CONTAINING PROTEIN DDB_G0283145"/>
    <property type="match status" value="1"/>
</dbReference>
<dbReference type="AlphaFoldDB" id="Q8TPN8"/>
<dbReference type="PROSITE" id="PS51459">
    <property type="entry name" value="FIDO"/>
    <property type="match status" value="1"/>
</dbReference>
<dbReference type="PANTHER" id="PTHR13504:SF38">
    <property type="entry name" value="FIDO DOMAIN-CONTAINING PROTEIN"/>
    <property type="match status" value="1"/>
</dbReference>
<dbReference type="InterPro" id="IPR040198">
    <property type="entry name" value="Fido_containing"/>
</dbReference>